<dbReference type="Proteomes" id="UP001433508">
    <property type="component" value="Unassembled WGS sequence"/>
</dbReference>
<keyword evidence="2" id="KW-1185">Reference proteome</keyword>
<protein>
    <submittedName>
        <fullName evidence="1">Uncharacterized protein</fullName>
    </submittedName>
</protein>
<organism evidence="1 2">
    <name type="scientific">Lipomyces kononenkoae</name>
    <name type="common">Yeast</name>
    <dbReference type="NCBI Taxonomy" id="34357"/>
    <lineage>
        <taxon>Eukaryota</taxon>
        <taxon>Fungi</taxon>
        <taxon>Dikarya</taxon>
        <taxon>Ascomycota</taxon>
        <taxon>Saccharomycotina</taxon>
        <taxon>Lipomycetes</taxon>
        <taxon>Lipomycetales</taxon>
        <taxon>Lipomycetaceae</taxon>
        <taxon>Lipomyces</taxon>
    </lineage>
</organism>
<evidence type="ECO:0000313" key="1">
    <source>
        <dbReference type="EMBL" id="KAK9237824.1"/>
    </source>
</evidence>
<gene>
    <name evidence="1" type="ORF">V1525DRAFT_376412</name>
</gene>
<name>A0ACC3T327_LIPKO</name>
<evidence type="ECO:0000313" key="2">
    <source>
        <dbReference type="Proteomes" id="UP001433508"/>
    </source>
</evidence>
<accession>A0ACC3T327</accession>
<proteinExistence type="predicted"/>
<comment type="caution">
    <text evidence="1">The sequence shown here is derived from an EMBL/GenBank/DDBJ whole genome shotgun (WGS) entry which is preliminary data.</text>
</comment>
<sequence length="319" mass="35651">MSIYHGEDGSNRVRSPLRGAIAIARVQSPPATISVKEAHSPPTKTYKGQIHSQTGAVATPRLQKSISLEMATYDDERLSYQRAMDFLTANEPERRLDVHLSYQSFRCLEEKAGTLYGDAKYPRLEYSAIDSRVIIHTIPTALHSASAVGLGDCIRDSVRDILRRHGKAHLGIRILPVGDSTYRSVDEHGVGSTKTPDAGLKYDNGQRKTLLFIVEAGVSEGYQQLKADIELWLKKFECRIGILLWLKETPRFRSPAGEVGNPGSATERDLFDNAMWHVRSSRPFGPYSFNGHAWFGTLDTALIEVFKIDVHTNEIRSEK</sequence>
<reference evidence="2" key="1">
    <citation type="journal article" date="2024" name="Front. Bioeng. Biotechnol.">
        <title>Genome-scale model development and genomic sequencing of the oleaginous clade Lipomyces.</title>
        <authorList>
            <person name="Czajka J.J."/>
            <person name="Han Y."/>
            <person name="Kim J."/>
            <person name="Mondo S.J."/>
            <person name="Hofstad B.A."/>
            <person name="Robles A."/>
            <person name="Haridas S."/>
            <person name="Riley R."/>
            <person name="LaButti K."/>
            <person name="Pangilinan J."/>
            <person name="Andreopoulos W."/>
            <person name="Lipzen A."/>
            <person name="Yan J."/>
            <person name="Wang M."/>
            <person name="Ng V."/>
            <person name="Grigoriev I.V."/>
            <person name="Spatafora J.W."/>
            <person name="Magnuson J.K."/>
            <person name="Baker S.E."/>
            <person name="Pomraning K.R."/>
        </authorList>
    </citation>
    <scope>NUCLEOTIDE SEQUENCE [LARGE SCALE GENOMIC DNA]</scope>
    <source>
        <strain evidence="2">CBS 7786</strain>
    </source>
</reference>
<dbReference type="EMBL" id="MU971364">
    <property type="protein sequence ID" value="KAK9237824.1"/>
    <property type="molecule type" value="Genomic_DNA"/>
</dbReference>